<evidence type="ECO:0000256" key="3">
    <source>
        <dbReference type="ARBA" id="ARBA00022729"/>
    </source>
</evidence>
<dbReference type="GO" id="GO:0004601">
    <property type="term" value="F:peroxidase activity"/>
    <property type="evidence" value="ECO:0007669"/>
    <property type="project" value="InterPro"/>
</dbReference>
<feature type="region of interest" description="Disordered" evidence="6">
    <location>
        <begin position="45"/>
        <end position="116"/>
    </location>
</feature>
<evidence type="ECO:0000313" key="9">
    <source>
        <dbReference type="Proteomes" id="UP000005408"/>
    </source>
</evidence>
<evidence type="ECO:0000256" key="6">
    <source>
        <dbReference type="SAM" id="MobiDB-lite"/>
    </source>
</evidence>
<dbReference type="InterPro" id="IPR010255">
    <property type="entry name" value="Haem_peroxidase_sf"/>
</dbReference>
<keyword evidence="3 7" id="KW-0732">Signal</keyword>
<evidence type="ECO:0000256" key="7">
    <source>
        <dbReference type="SAM" id="SignalP"/>
    </source>
</evidence>
<feature type="chain" id="PRO_5036498382" description="Chorion peroxidase" evidence="7">
    <location>
        <begin position="25"/>
        <end position="752"/>
    </location>
</feature>
<keyword evidence="4" id="KW-0325">Glycoprotein</keyword>
<dbReference type="OMA" id="HADISCC"/>
<dbReference type="CDD" id="cd09823">
    <property type="entry name" value="peroxinectin_like"/>
    <property type="match status" value="1"/>
</dbReference>
<dbReference type="Pfam" id="PF03098">
    <property type="entry name" value="An_peroxidase"/>
    <property type="match status" value="1"/>
</dbReference>
<dbReference type="PANTHER" id="PTHR11475">
    <property type="entry name" value="OXIDASE/PEROXIDASE"/>
    <property type="match status" value="1"/>
</dbReference>
<keyword evidence="5" id="KW-0479">Metal-binding</keyword>
<dbReference type="GO" id="GO:0006979">
    <property type="term" value="P:response to oxidative stress"/>
    <property type="evidence" value="ECO:0007669"/>
    <property type="project" value="InterPro"/>
</dbReference>
<keyword evidence="9" id="KW-1185">Reference proteome</keyword>
<name>A0A8W8KMD4_MAGGI</name>
<dbReference type="GO" id="GO:0005576">
    <property type="term" value="C:extracellular region"/>
    <property type="evidence" value="ECO:0007669"/>
    <property type="project" value="UniProtKB-SubCell"/>
</dbReference>
<organism evidence="8 9">
    <name type="scientific">Magallana gigas</name>
    <name type="common">Pacific oyster</name>
    <name type="synonym">Crassostrea gigas</name>
    <dbReference type="NCBI Taxonomy" id="29159"/>
    <lineage>
        <taxon>Eukaryota</taxon>
        <taxon>Metazoa</taxon>
        <taxon>Spiralia</taxon>
        <taxon>Lophotrochozoa</taxon>
        <taxon>Mollusca</taxon>
        <taxon>Bivalvia</taxon>
        <taxon>Autobranchia</taxon>
        <taxon>Pteriomorphia</taxon>
        <taxon>Ostreida</taxon>
        <taxon>Ostreoidea</taxon>
        <taxon>Ostreidae</taxon>
        <taxon>Magallana</taxon>
    </lineage>
</organism>
<dbReference type="EnsemblMetazoa" id="G24116.1">
    <property type="protein sequence ID" value="G24116.1:cds"/>
    <property type="gene ID" value="G24116"/>
</dbReference>
<dbReference type="PROSITE" id="PS50292">
    <property type="entry name" value="PEROXIDASE_3"/>
    <property type="match status" value="1"/>
</dbReference>
<evidence type="ECO:0000256" key="2">
    <source>
        <dbReference type="ARBA" id="ARBA00022525"/>
    </source>
</evidence>
<dbReference type="PRINTS" id="PR00457">
    <property type="entry name" value="ANPEROXIDASE"/>
</dbReference>
<evidence type="ECO:0000313" key="8">
    <source>
        <dbReference type="EnsemblMetazoa" id="G24116.1:cds"/>
    </source>
</evidence>
<accession>A0A8W8KMD4</accession>
<feature type="region of interest" description="Disordered" evidence="6">
    <location>
        <begin position="152"/>
        <end position="175"/>
    </location>
</feature>
<feature type="compositionally biased region" description="Acidic residues" evidence="6">
    <location>
        <begin position="161"/>
        <end position="175"/>
    </location>
</feature>
<keyword evidence="5" id="KW-0408">Iron</keyword>
<keyword evidence="2" id="KW-0964">Secreted</keyword>
<dbReference type="AlphaFoldDB" id="A0A8W8KMD4"/>
<feature type="binding site" description="axial binding residue" evidence="5">
    <location>
        <position position="516"/>
    </location>
    <ligand>
        <name>heme b</name>
        <dbReference type="ChEBI" id="CHEBI:60344"/>
    </ligand>
    <ligandPart>
        <name>Fe</name>
        <dbReference type="ChEBI" id="CHEBI:18248"/>
    </ligandPart>
</feature>
<feature type="compositionally biased region" description="Basic and acidic residues" evidence="6">
    <location>
        <begin position="78"/>
        <end position="87"/>
    </location>
</feature>
<dbReference type="GO" id="GO:0046872">
    <property type="term" value="F:metal ion binding"/>
    <property type="evidence" value="ECO:0007669"/>
    <property type="project" value="UniProtKB-KW"/>
</dbReference>
<reference evidence="8" key="1">
    <citation type="submission" date="2022-08" db="UniProtKB">
        <authorList>
            <consortium name="EnsemblMetazoa"/>
        </authorList>
    </citation>
    <scope>IDENTIFICATION</scope>
    <source>
        <strain evidence="8">05x7-T-G4-1.051#20</strain>
    </source>
</reference>
<dbReference type="GO" id="GO:0020037">
    <property type="term" value="F:heme binding"/>
    <property type="evidence" value="ECO:0007669"/>
    <property type="project" value="InterPro"/>
</dbReference>
<dbReference type="InterPro" id="IPR037120">
    <property type="entry name" value="Haem_peroxidase_sf_animal"/>
</dbReference>
<evidence type="ECO:0008006" key="10">
    <source>
        <dbReference type="Google" id="ProtNLM"/>
    </source>
</evidence>
<proteinExistence type="predicted"/>
<evidence type="ECO:0000256" key="5">
    <source>
        <dbReference type="PIRSR" id="PIRSR619791-2"/>
    </source>
</evidence>
<keyword evidence="5" id="KW-0349">Heme</keyword>
<evidence type="ECO:0000256" key="1">
    <source>
        <dbReference type="ARBA" id="ARBA00004613"/>
    </source>
</evidence>
<dbReference type="SUPFAM" id="SSF48113">
    <property type="entry name" value="Heme-dependent peroxidases"/>
    <property type="match status" value="1"/>
</dbReference>
<protein>
    <recommendedName>
        <fullName evidence="10">Chorion peroxidase</fullName>
    </recommendedName>
</protein>
<dbReference type="InterPro" id="IPR019791">
    <property type="entry name" value="Haem_peroxidase_animal"/>
</dbReference>
<dbReference type="OrthoDB" id="823504at2759"/>
<dbReference type="Gene3D" id="1.10.640.10">
    <property type="entry name" value="Haem peroxidase domain superfamily, animal type"/>
    <property type="match status" value="1"/>
</dbReference>
<dbReference type="FunFam" id="1.10.640.10:FF:000003">
    <property type="entry name" value="chorion peroxidase"/>
    <property type="match status" value="1"/>
</dbReference>
<dbReference type="PANTHER" id="PTHR11475:SF4">
    <property type="entry name" value="CHORION PEROXIDASE"/>
    <property type="match status" value="1"/>
</dbReference>
<feature type="signal peptide" evidence="7">
    <location>
        <begin position="1"/>
        <end position="24"/>
    </location>
</feature>
<comment type="subcellular location">
    <subcellularLocation>
        <location evidence="1">Secreted</location>
    </subcellularLocation>
</comment>
<dbReference type="Proteomes" id="UP000005408">
    <property type="component" value="Unassembled WGS sequence"/>
</dbReference>
<evidence type="ECO:0000256" key="4">
    <source>
        <dbReference type="ARBA" id="ARBA00023180"/>
    </source>
</evidence>
<sequence>MYQPRGLGGMTWLLFLLVASYAYANSNIKVVLNSNIELSLNPEGISQKQGYGPQPSERQGYGQRSPRKQGYGPVVEFNPRRYNETTTRRNPYSADTEDTGNYNSHIRRRSRLPDPNQEMLLKIPATSNCRCYNDDPVQGRIRYKTHLGWLQNSRRRRRGAEEEEEEEDEDDDDDEDCDFAKRLTCDYTSKFRTIDGSCNNLAHPYWGMAETPLIRFLCSVYEDGMSAPRSRGKFGPLPEPREIRLKVHDRSRPRHELKKFTHYLMFFGQMLSHDLQENVKSETPDGEDLDCCGIHRSDLNCIMRLRIRGDDPFYGPFGVRCLNFARSEASPDLNCNSKVRQTITEYTMYIDGSSFYGSNEEDYPDLRTFTGGLLTTQDHPHGEGELMPPTDEPEDGCRETTFKCFHSGDGRVNQQAPLIAQHTLWLREHNRLARKLAELYPGWDDERLFQEARKIVGAMFQHITYTEYLPLILGDDIMDLFQLRPLPKGSFFEGYDACVHPGIRQGFFVAAFRFGHSMINDFVGFQPASGDYRRDRLRDIFNIPDHLYQREGIEQTIRGLYLERSQSVDRLKSVEVLNHLFEIGPGTGSDLISININRGRDHAIPPYMSYRKMCNLYTTNKFSGLVDHTQDVRELLAETYDHVNDIDLFTGAVSETPLDGALVGPTLACIIGLQFKALKVGDRFYYENNEPFAGFRLSQIDQIKKTTLAQVICRNMNIGKIQKNVFIHGLPEVDCADIQDDIDLTHWADPTP</sequence>